<dbReference type="RefSeq" id="WP_204203996.1">
    <property type="nucleotide sequence ID" value="NZ_JAFELM010000032.1"/>
</dbReference>
<evidence type="ECO:0000313" key="7">
    <source>
        <dbReference type="Proteomes" id="UP001518925"/>
    </source>
</evidence>
<dbReference type="Pfam" id="PF00583">
    <property type="entry name" value="Acetyltransf_1"/>
    <property type="match status" value="1"/>
</dbReference>
<comment type="caution">
    <text evidence="6">The sequence shown here is derived from an EMBL/GenBank/DDBJ whole genome shotgun (WGS) entry which is preliminary data.</text>
</comment>
<comment type="similarity">
    <text evidence="1">Belongs to the acetyltransferase family. RimI subfamily.</text>
</comment>
<evidence type="ECO:0000256" key="3">
    <source>
        <dbReference type="ARBA" id="ARBA00022679"/>
    </source>
</evidence>
<dbReference type="Gene3D" id="3.40.630.30">
    <property type="match status" value="1"/>
</dbReference>
<dbReference type="PROSITE" id="PS51186">
    <property type="entry name" value="GNAT"/>
    <property type="match status" value="1"/>
</dbReference>
<keyword evidence="6" id="KW-0687">Ribonucleoprotein</keyword>
<sequence>MNSSVTFRLMKVEDIDDILKIEHSSFATPWSAEAFYSEIVNNPYASYVVMQDSDEIIGYCGLWVVLEDAHITNVAVLPEYRGRKLGEALMSQALELAKALGANHVSLEVRVSNEVAQRLYRKLGFQNGGIRKRYYTDNNEDALVMWVNINETSDHIRN</sequence>
<keyword evidence="4" id="KW-0012">Acyltransferase</keyword>
<dbReference type="NCBIfam" id="TIGR01575">
    <property type="entry name" value="rimI"/>
    <property type="match status" value="1"/>
</dbReference>
<dbReference type="Proteomes" id="UP001518925">
    <property type="component" value="Unassembled WGS sequence"/>
</dbReference>
<keyword evidence="3" id="KW-0808">Transferase</keyword>
<evidence type="ECO:0000256" key="2">
    <source>
        <dbReference type="ARBA" id="ARBA00022490"/>
    </source>
</evidence>
<proteinExistence type="inferred from homology"/>
<dbReference type="SUPFAM" id="SSF55729">
    <property type="entry name" value="Acyl-CoA N-acyltransferases (Nat)"/>
    <property type="match status" value="1"/>
</dbReference>
<dbReference type="InterPro" id="IPR050680">
    <property type="entry name" value="YpeA/RimI_acetyltransf"/>
</dbReference>
<protein>
    <submittedName>
        <fullName evidence="6">Ribosomal protein S18-alanine N-acetyltransferase</fullName>
    </submittedName>
</protein>
<dbReference type="PANTHER" id="PTHR43420">
    <property type="entry name" value="ACETYLTRANSFERASE"/>
    <property type="match status" value="1"/>
</dbReference>
<dbReference type="GO" id="GO:0005840">
    <property type="term" value="C:ribosome"/>
    <property type="evidence" value="ECO:0007669"/>
    <property type="project" value="UniProtKB-KW"/>
</dbReference>
<dbReference type="PANTHER" id="PTHR43420:SF44">
    <property type="entry name" value="ACETYLTRANSFERASE YPEA"/>
    <property type="match status" value="1"/>
</dbReference>
<keyword evidence="2" id="KW-0963">Cytoplasm</keyword>
<organism evidence="6 7">
    <name type="scientific">Bacillus suaedaesalsae</name>
    <dbReference type="NCBI Taxonomy" id="2810349"/>
    <lineage>
        <taxon>Bacteria</taxon>
        <taxon>Bacillati</taxon>
        <taxon>Bacillota</taxon>
        <taxon>Bacilli</taxon>
        <taxon>Bacillales</taxon>
        <taxon>Bacillaceae</taxon>
        <taxon>Bacillus</taxon>
    </lineage>
</organism>
<evidence type="ECO:0000256" key="1">
    <source>
        <dbReference type="ARBA" id="ARBA00005395"/>
    </source>
</evidence>
<gene>
    <name evidence="6" type="primary">rimI</name>
    <name evidence="6" type="ORF">JR050_13305</name>
</gene>
<evidence type="ECO:0000256" key="4">
    <source>
        <dbReference type="ARBA" id="ARBA00023315"/>
    </source>
</evidence>
<dbReference type="InterPro" id="IPR016181">
    <property type="entry name" value="Acyl_CoA_acyltransferase"/>
</dbReference>
<dbReference type="CDD" id="cd04301">
    <property type="entry name" value="NAT_SF"/>
    <property type="match status" value="1"/>
</dbReference>
<dbReference type="EMBL" id="JAFELM010000032">
    <property type="protein sequence ID" value="MBM6618641.1"/>
    <property type="molecule type" value="Genomic_DNA"/>
</dbReference>
<feature type="domain" description="N-acetyltransferase" evidence="5">
    <location>
        <begin position="5"/>
        <end position="150"/>
    </location>
</feature>
<accession>A0ABS2DMA6</accession>
<keyword evidence="7" id="KW-1185">Reference proteome</keyword>
<dbReference type="InterPro" id="IPR000182">
    <property type="entry name" value="GNAT_dom"/>
</dbReference>
<name>A0ABS2DMA6_9BACI</name>
<keyword evidence="6" id="KW-0689">Ribosomal protein</keyword>
<reference evidence="6 7" key="1">
    <citation type="submission" date="2021-02" db="EMBL/GenBank/DDBJ databases">
        <title>Bacillus sp. RD4P76, an endophyte from a halophyte.</title>
        <authorList>
            <person name="Sun J.-Q."/>
        </authorList>
    </citation>
    <scope>NUCLEOTIDE SEQUENCE [LARGE SCALE GENOMIC DNA]</scope>
    <source>
        <strain evidence="6 7">RD4P76</strain>
    </source>
</reference>
<dbReference type="InterPro" id="IPR006464">
    <property type="entry name" value="AcTrfase_RimI/Ard1"/>
</dbReference>
<evidence type="ECO:0000259" key="5">
    <source>
        <dbReference type="PROSITE" id="PS51186"/>
    </source>
</evidence>
<evidence type="ECO:0000313" key="6">
    <source>
        <dbReference type="EMBL" id="MBM6618641.1"/>
    </source>
</evidence>